<keyword evidence="2" id="KW-0862">Zinc</keyword>
<dbReference type="GO" id="GO:0008270">
    <property type="term" value="F:zinc ion binding"/>
    <property type="evidence" value="ECO:0007669"/>
    <property type="project" value="UniProtKB-KW"/>
</dbReference>
<evidence type="ECO:0000256" key="1">
    <source>
        <dbReference type="ARBA" id="ARBA00022801"/>
    </source>
</evidence>
<keyword evidence="7" id="KW-0547">Nucleotide-binding</keyword>
<dbReference type="InterPro" id="IPR014001">
    <property type="entry name" value="Helicase_ATP-bd"/>
</dbReference>
<evidence type="ECO:0000259" key="4">
    <source>
        <dbReference type="PROSITE" id="PS50966"/>
    </source>
</evidence>
<name>A0A7Y0LYG5_CELFI</name>
<keyword evidence="7" id="KW-0347">Helicase</keyword>
<protein>
    <submittedName>
        <fullName evidence="7">DEAD/DEAH box helicase</fullName>
    </submittedName>
</protein>
<feature type="domain" description="Helicase ATP-binding" evidence="5">
    <location>
        <begin position="753"/>
        <end position="937"/>
    </location>
</feature>
<dbReference type="SMART" id="SM00490">
    <property type="entry name" value="HELICc"/>
    <property type="match status" value="1"/>
</dbReference>
<organism evidence="7 8">
    <name type="scientific">Cellulomonas fimi</name>
    <dbReference type="NCBI Taxonomy" id="1708"/>
    <lineage>
        <taxon>Bacteria</taxon>
        <taxon>Bacillati</taxon>
        <taxon>Actinomycetota</taxon>
        <taxon>Actinomycetes</taxon>
        <taxon>Micrococcales</taxon>
        <taxon>Cellulomonadaceae</taxon>
        <taxon>Cellulomonas</taxon>
    </lineage>
</organism>
<dbReference type="EMBL" id="JABCJJ010000010">
    <property type="protein sequence ID" value="NMR20226.1"/>
    <property type="molecule type" value="Genomic_DNA"/>
</dbReference>
<feature type="domain" description="SWIM-type" evidence="4">
    <location>
        <begin position="55"/>
        <end position="95"/>
    </location>
</feature>
<comment type="caution">
    <text evidence="7">The sequence shown here is derived from an EMBL/GenBank/DDBJ whole genome shotgun (WGS) entry which is preliminary data.</text>
</comment>
<evidence type="ECO:0000256" key="3">
    <source>
        <dbReference type="SAM" id="MobiDB-lite"/>
    </source>
</evidence>
<dbReference type="InterPro" id="IPR001650">
    <property type="entry name" value="Helicase_C-like"/>
</dbReference>
<dbReference type="InterPro" id="IPR038718">
    <property type="entry name" value="SNF2-like_sf"/>
</dbReference>
<dbReference type="InterPro" id="IPR000330">
    <property type="entry name" value="SNF2_N"/>
</dbReference>
<dbReference type="PROSITE" id="PS51194">
    <property type="entry name" value="HELICASE_CTER"/>
    <property type="match status" value="1"/>
</dbReference>
<dbReference type="PANTHER" id="PTHR10799">
    <property type="entry name" value="SNF2/RAD54 HELICASE FAMILY"/>
    <property type="match status" value="1"/>
</dbReference>
<evidence type="ECO:0000259" key="5">
    <source>
        <dbReference type="PROSITE" id="PS51192"/>
    </source>
</evidence>
<dbReference type="Pfam" id="PF00271">
    <property type="entry name" value="Helicase_C"/>
    <property type="match status" value="1"/>
</dbReference>
<dbReference type="PROSITE" id="PS51192">
    <property type="entry name" value="HELICASE_ATP_BIND_1"/>
    <property type="match status" value="1"/>
</dbReference>
<keyword evidence="7" id="KW-0067">ATP-binding</keyword>
<dbReference type="SUPFAM" id="SSF52540">
    <property type="entry name" value="P-loop containing nucleoside triphosphate hydrolases"/>
    <property type="match status" value="2"/>
</dbReference>
<dbReference type="GO" id="GO:0016787">
    <property type="term" value="F:hydrolase activity"/>
    <property type="evidence" value="ECO:0007669"/>
    <property type="project" value="UniProtKB-KW"/>
</dbReference>
<dbReference type="GO" id="GO:0005524">
    <property type="term" value="F:ATP binding"/>
    <property type="evidence" value="ECO:0007669"/>
    <property type="project" value="InterPro"/>
</dbReference>
<dbReference type="Gene3D" id="3.40.50.300">
    <property type="entry name" value="P-loop containing nucleotide triphosphate hydrolases"/>
    <property type="match status" value="1"/>
</dbReference>
<reference evidence="7 8" key="1">
    <citation type="submission" date="2020-04" db="EMBL/GenBank/DDBJ databases">
        <title>Sequencing and Assembly of C. fimi.</title>
        <authorList>
            <person name="Ramsey A.R."/>
        </authorList>
    </citation>
    <scope>NUCLEOTIDE SEQUENCE [LARGE SCALE GENOMIC DNA]</scope>
    <source>
        <strain evidence="7 8">SB</strain>
    </source>
</reference>
<dbReference type="InterPro" id="IPR007527">
    <property type="entry name" value="Znf_SWIM"/>
</dbReference>
<feature type="compositionally biased region" description="Low complexity" evidence="3">
    <location>
        <begin position="602"/>
        <end position="613"/>
    </location>
</feature>
<dbReference type="Gene3D" id="3.40.50.10810">
    <property type="entry name" value="Tandem AAA-ATPase domain"/>
    <property type="match status" value="1"/>
</dbReference>
<keyword evidence="2" id="KW-0479">Metal-binding</keyword>
<dbReference type="Pfam" id="PF00176">
    <property type="entry name" value="SNF2-rel_dom"/>
    <property type="match status" value="1"/>
</dbReference>
<dbReference type="PROSITE" id="PS50966">
    <property type="entry name" value="ZF_SWIM"/>
    <property type="match status" value="1"/>
</dbReference>
<gene>
    <name evidence="7" type="ORF">HIR71_08345</name>
</gene>
<keyword evidence="2" id="KW-0863">Zinc-finger</keyword>
<dbReference type="AlphaFoldDB" id="A0A7Y0LYG5"/>
<sequence length="1222" mass="131355">MQLAIEDGEIRRVVGGGAYARGADYARGGRVLTRRWDGGASTLSGTVRGSGRSTYSTTVAMKPTATGTMRVVDSSCTCPVGSSCKHAAALLLQTRSDAAGGVLLDGGPTAPPASPGPRGSSPGTVTPRQRAGRRASPAAPPVPAWQRLLDAALHQEQPPPSRGQPLALQLELMALPARPGRGASERFRLAARPVVRGARGRWVRTGISWADVVHGYAYRFDARPVAALGALHSLAASGHGGTYRYYGGDVSVYLDDIGGRALWQALDDLRDAGVPLVHARHDEAPVTLLAAPARALVDLRADGDAIVVAPGVLVDGEVRRTADGHVAGQVAGPVTGQADGHAGGEPIDPNRLHLIGGREPTGAYWWSAADDAEPVPKNRTLTLARFAEPLAAEAAALLRAGQVLRVPAAQADRFWREYYPRLAARMRVDTRDGSVELPAPPRAVLQLVVRAGEEHTVDLEWEWEYRADDGTATHTVPLRRVPGEQSWRSPDDEARILAAVVATLDHTVPDAAAAAPTSSGTGVLESLLTAVPAAPGGPVQLAERCRLGPWQTVELVGSVLPALRALPDVDVVVVGDLADYRQAEHEPRIEVDAAPSAPSPGVPGAAPGATAGLAAPGADRDWFDLQIDVRVGDREVPLAPLLRALTLGEDRLLLADGLWLRIDTPALESLRTLVQEARALQDAPRGQLRISRLQAGAWGELEALGVVLGQARAWREVIADLRRLEALPDDVPVPPSVRADLRPYQRAGFEWLSRLWTGGLGGILADDMGLGKTLQVLALAARLRLDAGAVLPEGAERPDDVASDGHAVTAAAPLLVVAPTSVVGNWAVEAARFVPDLRVRTIERTRAKRGTDLADVAAGADVVVTSYALFRLEFDDYAALPWSVLVLDEAQMVKNHESRTYACARQLGARVKVAITGTPLENTVMELWALLGLVAPGLFPSSQRFTELYRTPIEREGDAERLALLRRRIRPWVLRRTKEQVAADLPPRIEQVVEVELAARHRAVYDRHLHRERQKVLGLLDDLDGNRFEIFRSLMLLRRLSLDPSLVDAAHAGVPATKLDVLDDMLREIVADGHRVLVFSQFTGVLARVRTRLEARGVEHSYLDGTTRRRAAVIERFRTGEAPVFLISLKAGGFGLTLTEADYVVVLDPWWNPAVEAQAVDRVHRIGQRRTVVVYRLVATGTIEEKVMALKEGKSALFDSVLGGGELADSRLSATEIRALLE</sequence>
<keyword evidence="8" id="KW-1185">Reference proteome</keyword>
<evidence type="ECO:0000313" key="8">
    <source>
        <dbReference type="Proteomes" id="UP000562124"/>
    </source>
</evidence>
<dbReference type="Proteomes" id="UP000562124">
    <property type="component" value="Unassembled WGS sequence"/>
</dbReference>
<feature type="region of interest" description="Disordered" evidence="3">
    <location>
        <begin position="102"/>
        <end position="141"/>
    </location>
</feature>
<proteinExistence type="predicted"/>
<accession>A0A7Y0LYG5</accession>
<feature type="compositionally biased region" description="Low complexity" evidence="3">
    <location>
        <begin position="116"/>
        <end position="137"/>
    </location>
</feature>
<evidence type="ECO:0000313" key="7">
    <source>
        <dbReference type="EMBL" id="NMR20226.1"/>
    </source>
</evidence>
<dbReference type="GO" id="GO:0004386">
    <property type="term" value="F:helicase activity"/>
    <property type="evidence" value="ECO:0007669"/>
    <property type="project" value="UniProtKB-KW"/>
</dbReference>
<dbReference type="RefSeq" id="WP_169324603.1">
    <property type="nucleotide sequence ID" value="NZ_JABCJJ010000010.1"/>
</dbReference>
<dbReference type="Pfam" id="PF04434">
    <property type="entry name" value="SWIM"/>
    <property type="match status" value="1"/>
</dbReference>
<dbReference type="InterPro" id="IPR027417">
    <property type="entry name" value="P-loop_NTPase"/>
</dbReference>
<keyword evidence="1" id="KW-0378">Hydrolase</keyword>
<evidence type="ECO:0000256" key="2">
    <source>
        <dbReference type="PROSITE-ProRule" id="PRU00325"/>
    </source>
</evidence>
<feature type="region of interest" description="Disordered" evidence="3">
    <location>
        <begin position="589"/>
        <end position="613"/>
    </location>
</feature>
<dbReference type="InterPro" id="IPR049730">
    <property type="entry name" value="SNF2/RAD54-like_C"/>
</dbReference>
<feature type="domain" description="Helicase C-terminal" evidence="6">
    <location>
        <begin position="1061"/>
        <end position="1222"/>
    </location>
</feature>
<dbReference type="CDD" id="cd18793">
    <property type="entry name" value="SF2_C_SNF"/>
    <property type="match status" value="1"/>
</dbReference>
<evidence type="ECO:0000259" key="6">
    <source>
        <dbReference type="PROSITE" id="PS51194"/>
    </source>
</evidence>
<dbReference type="SMART" id="SM00487">
    <property type="entry name" value="DEXDc"/>
    <property type="match status" value="1"/>
</dbReference>